<dbReference type="InParanoid" id="A0A4R5CPD4"/>
<feature type="domain" description="GFO/IDH/MocA-like oxidoreductase" evidence="2">
    <location>
        <begin position="132"/>
        <end position="257"/>
    </location>
</feature>
<evidence type="ECO:0000259" key="1">
    <source>
        <dbReference type="Pfam" id="PF01408"/>
    </source>
</evidence>
<dbReference type="InterPro" id="IPR055170">
    <property type="entry name" value="GFO_IDH_MocA-like_dom"/>
</dbReference>
<dbReference type="InterPro" id="IPR000683">
    <property type="entry name" value="Gfo/Idh/MocA-like_OxRdtase_N"/>
</dbReference>
<evidence type="ECO:0000313" key="3">
    <source>
        <dbReference type="EMBL" id="TDE01976.1"/>
    </source>
</evidence>
<dbReference type="RefSeq" id="WP_131898650.1">
    <property type="nucleotide sequence ID" value="NZ_SMKZ01000038.1"/>
</dbReference>
<dbReference type="Pfam" id="PF01408">
    <property type="entry name" value="GFO_IDH_MocA"/>
    <property type="match status" value="1"/>
</dbReference>
<evidence type="ECO:0000259" key="2">
    <source>
        <dbReference type="Pfam" id="PF22725"/>
    </source>
</evidence>
<dbReference type="Gene3D" id="3.30.360.10">
    <property type="entry name" value="Dihydrodipicolinate Reductase, domain 2"/>
    <property type="match status" value="1"/>
</dbReference>
<reference evidence="3 4" key="1">
    <citation type="submission" date="2019-03" db="EMBL/GenBank/DDBJ databases">
        <title>Draft genome sequences of novel Actinobacteria.</title>
        <authorList>
            <person name="Sahin N."/>
            <person name="Ay H."/>
            <person name="Saygin H."/>
        </authorList>
    </citation>
    <scope>NUCLEOTIDE SEQUENCE [LARGE SCALE GENOMIC DNA]</scope>
    <source>
        <strain evidence="3 4">5K138</strain>
    </source>
</reference>
<dbReference type="Pfam" id="PF22725">
    <property type="entry name" value="GFO_IDH_MocA_C3"/>
    <property type="match status" value="1"/>
</dbReference>
<evidence type="ECO:0000313" key="4">
    <source>
        <dbReference type="Proteomes" id="UP000294739"/>
    </source>
</evidence>
<dbReference type="InterPro" id="IPR051450">
    <property type="entry name" value="Gfo/Idh/MocA_Oxidoreductases"/>
</dbReference>
<dbReference type="PANTHER" id="PTHR43377">
    <property type="entry name" value="BILIVERDIN REDUCTASE A"/>
    <property type="match status" value="1"/>
</dbReference>
<name>A0A4R5CPD4_9ACTN</name>
<feature type="domain" description="Gfo/Idh/MocA-like oxidoreductase N-terminal" evidence="1">
    <location>
        <begin position="23"/>
        <end position="119"/>
    </location>
</feature>
<dbReference type="Gene3D" id="3.40.50.720">
    <property type="entry name" value="NAD(P)-binding Rossmann-like Domain"/>
    <property type="match status" value="1"/>
</dbReference>
<dbReference type="AlphaFoldDB" id="A0A4R5CPD4"/>
<gene>
    <name evidence="3" type="ORF">E1269_22265</name>
</gene>
<dbReference type="SUPFAM" id="SSF55347">
    <property type="entry name" value="Glyceraldehyde-3-phosphate dehydrogenase-like, C-terminal domain"/>
    <property type="match status" value="1"/>
</dbReference>
<dbReference type="InterPro" id="IPR036291">
    <property type="entry name" value="NAD(P)-bd_dom_sf"/>
</dbReference>
<organism evidence="3 4">
    <name type="scientific">Jiangella asiatica</name>
    <dbReference type="NCBI Taxonomy" id="2530372"/>
    <lineage>
        <taxon>Bacteria</taxon>
        <taxon>Bacillati</taxon>
        <taxon>Actinomycetota</taxon>
        <taxon>Actinomycetes</taxon>
        <taxon>Jiangellales</taxon>
        <taxon>Jiangellaceae</taxon>
        <taxon>Jiangella</taxon>
    </lineage>
</organism>
<proteinExistence type="predicted"/>
<dbReference type="PANTHER" id="PTHR43377:SF1">
    <property type="entry name" value="BILIVERDIN REDUCTASE A"/>
    <property type="match status" value="1"/>
</dbReference>
<dbReference type="Proteomes" id="UP000294739">
    <property type="component" value="Unassembled WGS sequence"/>
</dbReference>
<accession>A0A4R5CPD4</accession>
<dbReference type="SUPFAM" id="SSF51735">
    <property type="entry name" value="NAD(P)-binding Rossmann-fold domains"/>
    <property type="match status" value="1"/>
</dbReference>
<protein>
    <submittedName>
        <fullName evidence="3">Gfo/Idh/MocA family oxidoreductase</fullName>
    </submittedName>
</protein>
<dbReference type="GO" id="GO:0000166">
    <property type="term" value="F:nucleotide binding"/>
    <property type="evidence" value="ECO:0007669"/>
    <property type="project" value="InterPro"/>
</dbReference>
<dbReference type="EMBL" id="SMKZ01000038">
    <property type="protein sequence ID" value="TDE01976.1"/>
    <property type="molecule type" value="Genomic_DNA"/>
</dbReference>
<dbReference type="OrthoDB" id="256869at2"/>
<keyword evidence="4" id="KW-1185">Reference proteome</keyword>
<comment type="caution">
    <text evidence="3">The sequence shown here is derived from an EMBL/GenBank/DDBJ whole genome shotgun (WGS) entry which is preliminary data.</text>
</comment>
<sequence>MTIRLAVAGVRHPHIDTIIAEAGHHDDVELVGIAEGDRELRGSYTARYGVRGYDDHAQLLDSGTADVIAVGDVYSARGAIVADALRSGHHVLADKPLCTTRADLDAIHAAWRGGDRLLSIAFEKRFYASTLALSEVLAQAELGEITMVTATGPHKLTRHRRPDWMFDAASYGGILNDLTVHDIDLLLHLTGVSSGQVRGHAGNRGNTDRPGFEDHGLAVVETDGGPIAALDAHWLSPEAAPYHGDYRMRLVGTGGTADVLWKDDELVVATHERSPRDVPLPPRRRAAADFVDALRAGREPSVTASDALAATSVALAAQESARAGRPVTWDIAGYLPGSGGAPLDRPTSRRTP</sequence>